<reference evidence="1" key="1">
    <citation type="submission" date="2023-03" db="EMBL/GenBank/DDBJ databases">
        <title>Massive genome expansion in bonnet fungi (Mycena s.s.) driven by repeated elements and novel gene families across ecological guilds.</title>
        <authorList>
            <consortium name="Lawrence Berkeley National Laboratory"/>
            <person name="Harder C.B."/>
            <person name="Miyauchi S."/>
            <person name="Viragh M."/>
            <person name="Kuo A."/>
            <person name="Thoen E."/>
            <person name="Andreopoulos B."/>
            <person name="Lu D."/>
            <person name="Skrede I."/>
            <person name="Drula E."/>
            <person name="Henrissat B."/>
            <person name="Morin E."/>
            <person name="Kohler A."/>
            <person name="Barry K."/>
            <person name="LaButti K."/>
            <person name="Morin E."/>
            <person name="Salamov A."/>
            <person name="Lipzen A."/>
            <person name="Mereny Z."/>
            <person name="Hegedus B."/>
            <person name="Baldrian P."/>
            <person name="Stursova M."/>
            <person name="Weitz H."/>
            <person name="Taylor A."/>
            <person name="Grigoriev I.V."/>
            <person name="Nagy L.G."/>
            <person name="Martin F."/>
            <person name="Kauserud H."/>
        </authorList>
    </citation>
    <scope>NUCLEOTIDE SEQUENCE</scope>
    <source>
        <strain evidence="1">CBHHK200</strain>
    </source>
</reference>
<sequence length="189" mass="21257">MWYRLHGNGGFAVFIIYTSKTLHIQRSKRDNAELVPVRETFLTKLYAELPEFENTLDPNNPMKVVNIRPAPYNLNKLCDLGDVSVTRQPPQYVSDLDQAIELYDMGDPWAADGTAVADAFGRPRELTSITLARFEGILKKCESRKDLKIKLLGLTSLGWPRHHRQCEAEVSSRWLIRVAAANCDGIGGA</sequence>
<evidence type="ECO:0000313" key="2">
    <source>
        <dbReference type="Proteomes" id="UP001218188"/>
    </source>
</evidence>
<protein>
    <submittedName>
        <fullName evidence="1">Uncharacterized protein</fullName>
    </submittedName>
</protein>
<proteinExistence type="predicted"/>
<dbReference type="Proteomes" id="UP001218188">
    <property type="component" value="Unassembled WGS sequence"/>
</dbReference>
<comment type="caution">
    <text evidence="1">The sequence shown here is derived from an EMBL/GenBank/DDBJ whole genome shotgun (WGS) entry which is preliminary data.</text>
</comment>
<organism evidence="1 2">
    <name type="scientific">Mycena alexandri</name>
    <dbReference type="NCBI Taxonomy" id="1745969"/>
    <lineage>
        <taxon>Eukaryota</taxon>
        <taxon>Fungi</taxon>
        <taxon>Dikarya</taxon>
        <taxon>Basidiomycota</taxon>
        <taxon>Agaricomycotina</taxon>
        <taxon>Agaricomycetes</taxon>
        <taxon>Agaricomycetidae</taxon>
        <taxon>Agaricales</taxon>
        <taxon>Marasmiineae</taxon>
        <taxon>Mycenaceae</taxon>
        <taxon>Mycena</taxon>
    </lineage>
</organism>
<dbReference type="EMBL" id="JARJCM010000128">
    <property type="protein sequence ID" value="KAJ7027159.1"/>
    <property type="molecule type" value="Genomic_DNA"/>
</dbReference>
<name>A0AAD6WZW9_9AGAR</name>
<evidence type="ECO:0000313" key="1">
    <source>
        <dbReference type="EMBL" id="KAJ7027159.1"/>
    </source>
</evidence>
<keyword evidence="2" id="KW-1185">Reference proteome</keyword>
<gene>
    <name evidence="1" type="ORF">C8F04DRAFT_1189827</name>
</gene>
<accession>A0AAD6WZW9</accession>
<dbReference type="AlphaFoldDB" id="A0AAD6WZW9"/>